<dbReference type="PANTHER" id="PTHR35369">
    <property type="entry name" value="BLR3025 PROTEIN-RELATED"/>
    <property type="match status" value="1"/>
</dbReference>
<feature type="domain" description="UmuC" evidence="2">
    <location>
        <begin position="24"/>
        <end position="147"/>
    </location>
</feature>
<name>E7RVK7_9BURK</name>
<organism evidence="3 4">
    <name type="scientific">Lautropia mirabilis ATCC 51599</name>
    <dbReference type="NCBI Taxonomy" id="887898"/>
    <lineage>
        <taxon>Bacteria</taxon>
        <taxon>Pseudomonadati</taxon>
        <taxon>Pseudomonadota</taxon>
        <taxon>Betaproteobacteria</taxon>
        <taxon>Burkholderiales</taxon>
        <taxon>Burkholderiaceae</taxon>
        <taxon>Lautropia</taxon>
    </lineage>
</organism>
<dbReference type="PANTHER" id="PTHR35369:SF2">
    <property type="entry name" value="BLR3025 PROTEIN"/>
    <property type="match status" value="1"/>
</dbReference>
<evidence type="ECO:0000313" key="3">
    <source>
        <dbReference type="EMBL" id="EFV95811.1"/>
    </source>
</evidence>
<gene>
    <name evidence="3" type="ORF">HMPREF0551_0719</name>
</gene>
<dbReference type="GO" id="GO:0006281">
    <property type="term" value="P:DNA repair"/>
    <property type="evidence" value="ECO:0007669"/>
    <property type="project" value="InterPro"/>
</dbReference>
<evidence type="ECO:0000259" key="2">
    <source>
        <dbReference type="Pfam" id="PF00817"/>
    </source>
</evidence>
<dbReference type="RefSeq" id="WP_005672858.1">
    <property type="nucleotide sequence ID" value="NZ_CP146288.1"/>
</dbReference>
<keyword evidence="1" id="KW-0227">DNA damage</keyword>
<dbReference type="HOGENOM" id="CLU_028184_0_1_4"/>
<dbReference type="STRING" id="887898.HMPREF0551_0719"/>
<sequence>MLWACIALPELALDVVRRSQPDPEAPLVLVDGPATCRSLVAVNAAAARCGLRVGQKLTVARAIHAEFIALPHDAAALPRWQQWLAAWAYRFSHQVCAAWPQALVLEVGSSLGLMGGWPAFEERLRRELSDLQFRHRIALAPFPRAAHLLAWLQDGLQATDAAQLQVLLARVPVRRAGLPDGAGERLHRLGIRRLQQVFEMPADGLRRRFGESLLHCLDELRGRRQPPLTLFQPPEHFDMRLELEYGVTDHQPLMFPLRRLVMDLATFLARRIRGVQQLTAWLDHERGSRRTSDEAAPGATPLRLRLLAPEHDGATLFELLRSRLEAVVLERPVVGLRLVARDLQPLQPPGRDLFDARIGRAEGWGQLRERLRVRLGEDAVYGVAPVADPRPEHAWKKVVGASMDGGGRDVGRRAPERLPGWPARPGWMLPEPRPLTQPVAEIVGGPERLESGWWDGGDLKRDYYVLRLANGQLAWAFSAVGQHGPWMLQGWFA</sequence>
<dbReference type="Proteomes" id="UP000011021">
    <property type="component" value="Unassembled WGS sequence"/>
</dbReference>
<reference evidence="3 4" key="1">
    <citation type="submission" date="2010-12" db="EMBL/GenBank/DDBJ databases">
        <authorList>
            <person name="Muzny D."/>
            <person name="Qin X."/>
            <person name="Deng J."/>
            <person name="Jiang H."/>
            <person name="Liu Y."/>
            <person name="Qu J."/>
            <person name="Song X.-Z."/>
            <person name="Zhang L."/>
            <person name="Thornton R."/>
            <person name="Coyle M."/>
            <person name="Francisco L."/>
            <person name="Jackson L."/>
            <person name="Javaid M."/>
            <person name="Korchina V."/>
            <person name="Kovar C."/>
            <person name="Mata R."/>
            <person name="Mathew T."/>
            <person name="Ngo R."/>
            <person name="Nguyen L."/>
            <person name="Nguyen N."/>
            <person name="Okwuonu G."/>
            <person name="Ongeri F."/>
            <person name="Pham C."/>
            <person name="Simmons D."/>
            <person name="Wilczek-Boney K."/>
            <person name="Hale W."/>
            <person name="Jakkamsetti A."/>
            <person name="Pham P."/>
            <person name="Ruth R."/>
            <person name="San Lucas F."/>
            <person name="Warren J."/>
            <person name="Zhang J."/>
            <person name="Zhao Z."/>
            <person name="Zhou C."/>
            <person name="Zhu D."/>
            <person name="Lee S."/>
            <person name="Bess C."/>
            <person name="Blankenburg K."/>
            <person name="Forbes L."/>
            <person name="Fu Q."/>
            <person name="Gubbala S."/>
            <person name="Hirani K."/>
            <person name="Jayaseelan J.C."/>
            <person name="Lara F."/>
            <person name="Munidasa M."/>
            <person name="Palculict T."/>
            <person name="Patil S."/>
            <person name="Pu L.-L."/>
            <person name="Saada N."/>
            <person name="Tang L."/>
            <person name="Weissenberger G."/>
            <person name="Zhu Y."/>
            <person name="Hemphill L."/>
            <person name="Shang Y."/>
            <person name="Youmans B."/>
            <person name="Ayvaz T."/>
            <person name="Ross M."/>
            <person name="Santibanez J."/>
            <person name="Aqrawi P."/>
            <person name="Gross S."/>
            <person name="Joshi V."/>
            <person name="Fowler G."/>
            <person name="Nazareth L."/>
            <person name="Reid J."/>
            <person name="Worley K."/>
            <person name="Petrosino J."/>
            <person name="Highlander S."/>
            <person name="Gibbs R."/>
        </authorList>
    </citation>
    <scope>NUCLEOTIDE SEQUENCE [LARGE SCALE GENOMIC DNA]</scope>
    <source>
        <strain evidence="3 4">ATCC 51599</strain>
    </source>
</reference>
<dbReference type="AlphaFoldDB" id="E7RVK7"/>
<dbReference type="CDD" id="cd03468">
    <property type="entry name" value="PolY_like"/>
    <property type="match status" value="1"/>
</dbReference>
<dbReference type="eggNOG" id="COG0389">
    <property type="taxonomic scope" value="Bacteria"/>
</dbReference>
<dbReference type="InterPro" id="IPR001126">
    <property type="entry name" value="UmuC"/>
</dbReference>
<dbReference type="InterPro" id="IPR043502">
    <property type="entry name" value="DNA/RNA_pol_sf"/>
</dbReference>
<evidence type="ECO:0000256" key="1">
    <source>
        <dbReference type="ARBA" id="ARBA00022763"/>
    </source>
</evidence>
<dbReference type="Pfam" id="PF00817">
    <property type="entry name" value="IMS"/>
    <property type="match status" value="1"/>
</dbReference>
<evidence type="ECO:0000313" key="4">
    <source>
        <dbReference type="Proteomes" id="UP000011021"/>
    </source>
</evidence>
<comment type="caution">
    <text evidence="3">The sequence shown here is derived from an EMBL/GenBank/DDBJ whole genome shotgun (WGS) entry which is preliminary data.</text>
</comment>
<protein>
    <recommendedName>
        <fullName evidence="2">UmuC domain-containing protein</fullName>
    </recommendedName>
</protein>
<dbReference type="InterPro" id="IPR050356">
    <property type="entry name" value="SulA_CellDiv_inhibitor"/>
</dbReference>
<dbReference type="SUPFAM" id="SSF56672">
    <property type="entry name" value="DNA/RNA polymerases"/>
    <property type="match status" value="1"/>
</dbReference>
<dbReference type="EMBL" id="AEQP01000002">
    <property type="protein sequence ID" value="EFV95811.1"/>
    <property type="molecule type" value="Genomic_DNA"/>
</dbReference>
<accession>E7RVK7</accession>
<keyword evidence="4" id="KW-1185">Reference proteome</keyword>
<proteinExistence type="predicted"/>